<dbReference type="Proteomes" id="UP000829354">
    <property type="component" value="Chromosome IV"/>
</dbReference>
<proteinExistence type="predicted"/>
<evidence type="ECO:0000313" key="2">
    <source>
        <dbReference type="EMBL" id="UMM27073.1"/>
    </source>
</evidence>
<accession>A0AAE9ER63</accession>
<keyword evidence="3" id="KW-1185">Reference proteome</keyword>
<sequence length="118" mass="14028">MEEEEDGDQEDQAGDDDEEEMAHFQGTWQRIPESLKLHLPPNKTNLWNEYDVMECSRQFLPEVVDYLVPLEMDGRGLYNFVNNPNKWCFDKMSLGYYLKLMSNLNRVINDYNNHAVEY</sequence>
<evidence type="ECO:0000256" key="1">
    <source>
        <dbReference type="SAM" id="MobiDB-lite"/>
    </source>
</evidence>
<evidence type="ECO:0000313" key="3">
    <source>
        <dbReference type="Proteomes" id="UP000829354"/>
    </source>
</evidence>
<gene>
    <name evidence="2" type="ORF">L5515_010520</name>
</gene>
<protein>
    <submittedName>
        <fullName evidence="2">Uncharacterized protein</fullName>
    </submittedName>
</protein>
<name>A0AAE9ER63_CAEBR</name>
<feature type="region of interest" description="Disordered" evidence="1">
    <location>
        <begin position="1"/>
        <end position="25"/>
    </location>
</feature>
<dbReference type="EMBL" id="CP092623">
    <property type="protein sequence ID" value="UMM27073.1"/>
    <property type="molecule type" value="Genomic_DNA"/>
</dbReference>
<feature type="compositionally biased region" description="Acidic residues" evidence="1">
    <location>
        <begin position="1"/>
        <end position="20"/>
    </location>
</feature>
<dbReference type="AlphaFoldDB" id="A0AAE9ER63"/>
<reference evidence="2 3" key="1">
    <citation type="submission" date="2022-04" db="EMBL/GenBank/DDBJ databases">
        <title>Chromosome-level reference genomes for two strains of Caenorhabditis briggsae: an improved platform for comparative genomics.</title>
        <authorList>
            <person name="Stevens L."/>
            <person name="Andersen E."/>
        </authorList>
    </citation>
    <scope>NUCLEOTIDE SEQUENCE [LARGE SCALE GENOMIC DNA]</scope>
    <source>
        <strain evidence="2">VX34</strain>
        <tissue evidence="2">Whole-organism</tissue>
    </source>
</reference>
<organism evidence="2 3">
    <name type="scientific">Caenorhabditis briggsae</name>
    <dbReference type="NCBI Taxonomy" id="6238"/>
    <lineage>
        <taxon>Eukaryota</taxon>
        <taxon>Metazoa</taxon>
        <taxon>Ecdysozoa</taxon>
        <taxon>Nematoda</taxon>
        <taxon>Chromadorea</taxon>
        <taxon>Rhabditida</taxon>
        <taxon>Rhabditina</taxon>
        <taxon>Rhabditomorpha</taxon>
        <taxon>Rhabditoidea</taxon>
        <taxon>Rhabditidae</taxon>
        <taxon>Peloderinae</taxon>
        <taxon>Caenorhabditis</taxon>
    </lineage>
</organism>